<dbReference type="PANTHER" id="PTHR43792:SF1">
    <property type="entry name" value="N-ACETYLTRANSFERASE DOMAIN-CONTAINING PROTEIN"/>
    <property type="match status" value="1"/>
</dbReference>
<dbReference type="GeneID" id="99067652"/>
<dbReference type="SUPFAM" id="SSF55729">
    <property type="entry name" value="Acyl-CoA N-acyltransferases (Nat)"/>
    <property type="match status" value="1"/>
</dbReference>
<dbReference type="CDD" id="cd04301">
    <property type="entry name" value="NAT_SF"/>
    <property type="match status" value="1"/>
</dbReference>
<evidence type="ECO:0000313" key="2">
    <source>
        <dbReference type="EMBL" id="AZB27786.1"/>
    </source>
</evidence>
<name>A0A3G6TMA8_9FLAO</name>
<dbReference type="PROSITE" id="PS51186">
    <property type="entry name" value="GNAT"/>
    <property type="match status" value="1"/>
</dbReference>
<accession>A0A3G6TMA8</accession>
<proteinExistence type="predicted"/>
<dbReference type="InterPro" id="IPR000182">
    <property type="entry name" value="GNAT_dom"/>
</dbReference>
<reference evidence="3" key="1">
    <citation type="submission" date="2018-11" db="EMBL/GenBank/DDBJ databases">
        <title>Proposal to divide the Flavobacteriaceae and reorganize its genera based on Amino Acid Identity values calculated from whole genome sequences.</title>
        <authorList>
            <person name="Nicholson A.C."/>
            <person name="Gulvik C.A."/>
            <person name="Whitney A.M."/>
            <person name="Humrighouse B.W."/>
            <person name="Bell M."/>
            <person name="Holmes B."/>
            <person name="Steigerwalt A.G."/>
            <person name="Villarma A."/>
            <person name="Sheth M."/>
            <person name="Batra D."/>
            <person name="Pryor J."/>
            <person name="Bernardet J.-F."/>
            <person name="Hugo C."/>
            <person name="Kampfer P."/>
            <person name="Newman J."/>
            <person name="McQuiston J.R."/>
        </authorList>
    </citation>
    <scope>NUCLEOTIDE SEQUENCE [LARGE SCALE GENOMIC DNA]</scope>
    <source>
        <strain evidence="3">G0229</strain>
    </source>
</reference>
<dbReference type="InterPro" id="IPR016181">
    <property type="entry name" value="Acyl_CoA_acyltransferase"/>
</dbReference>
<feature type="domain" description="N-acetyltransferase" evidence="1">
    <location>
        <begin position="8"/>
        <end position="168"/>
    </location>
</feature>
<dbReference type="PANTHER" id="PTHR43792">
    <property type="entry name" value="GNAT FAMILY, PUTATIVE (AFU_ORTHOLOGUE AFUA_3G00765)-RELATED-RELATED"/>
    <property type="match status" value="1"/>
</dbReference>
<dbReference type="Pfam" id="PF13302">
    <property type="entry name" value="Acetyltransf_3"/>
    <property type="match status" value="1"/>
</dbReference>
<gene>
    <name evidence="2" type="ORF">EG339_22895</name>
</gene>
<keyword evidence="2" id="KW-0808">Transferase</keyword>
<dbReference type="EMBL" id="CP033932">
    <property type="protein sequence ID" value="AZB27786.1"/>
    <property type="molecule type" value="Genomic_DNA"/>
</dbReference>
<sequence length="170" mass="19734">MKLETERLILKEINESHVEDILKIRSNEITNLYVKRNSPKTNYDALEFILHIKRETQDGKVAFWGIAYKDSGNLIGTICLWNFSSDKTMAEVGYELLPDYHRKGIMSEALSVVLEYGLNTLGLQKIIAITSRFNENSKKLLLKHHFILEEGERDKHNPDNIVFSFKNIKH</sequence>
<evidence type="ECO:0000259" key="1">
    <source>
        <dbReference type="PROSITE" id="PS51186"/>
    </source>
</evidence>
<dbReference type="InterPro" id="IPR051531">
    <property type="entry name" value="N-acetyltransferase"/>
</dbReference>
<dbReference type="RefSeq" id="WP_123872281.1">
    <property type="nucleotide sequence ID" value="NZ_CP033932.1"/>
</dbReference>
<protein>
    <submittedName>
        <fullName evidence="2">N-acetyltransferase</fullName>
    </submittedName>
</protein>
<dbReference type="KEGG" id="cben:EG339_22895"/>
<keyword evidence="3" id="KW-1185">Reference proteome</keyword>
<dbReference type="Proteomes" id="UP000271193">
    <property type="component" value="Chromosome"/>
</dbReference>
<evidence type="ECO:0000313" key="3">
    <source>
        <dbReference type="Proteomes" id="UP000271193"/>
    </source>
</evidence>
<dbReference type="AlphaFoldDB" id="A0A3G6TMA8"/>
<organism evidence="2 3">
    <name type="scientific">Chryseobacterium bernardetii</name>
    <dbReference type="NCBI Taxonomy" id="1241978"/>
    <lineage>
        <taxon>Bacteria</taxon>
        <taxon>Pseudomonadati</taxon>
        <taxon>Bacteroidota</taxon>
        <taxon>Flavobacteriia</taxon>
        <taxon>Flavobacteriales</taxon>
        <taxon>Weeksellaceae</taxon>
        <taxon>Chryseobacterium group</taxon>
        <taxon>Chryseobacterium</taxon>
    </lineage>
</organism>
<dbReference type="GO" id="GO:0016747">
    <property type="term" value="F:acyltransferase activity, transferring groups other than amino-acyl groups"/>
    <property type="evidence" value="ECO:0007669"/>
    <property type="project" value="InterPro"/>
</dbReference>
<dbReference type="Gene3D" id="3.40.630.30">
    <property type="match status" value="1"/>
</dbReference>